<dbReference type="EMBL" id="QGGG01000006">
    <property type="protein sequence ID" value="PWJ84244.1"/>
    <property type="molecule type" value="Genomic_DNA"/>
</dbReference>
<name>A0A316CPY6_PSESE</name>
<dbReference type="SUPFAM" id="SSF53756">
    <property type="entry name" value="UDP-Glycosyltransferase/glycogen phosphorylase"/>
    <property type="match status" value="1"/>
</dbReference>
<dbReference type="Proteomes" id="UP000245396">
    <property type="component" value="Unassembled WGS sequence"/>
</dbReference>
<dbReference type="RefSeq" id="WP_109612829.1">
    <property type="nucleotide sequence ID" value="NZ_QGGG01000006.1"/>
</dbReference>
<organism evidence="1 2">
    <name type="scientific">Pseudaminobacter salicylatoxidans</name>
    <dbReference type="NCBI Taxonomy" id="93369"/>
    <lineage>
        <taxon>Bacteria</taxon>
        <taxon>Pseudomonadati</taxon>
        <taxon>Pseudomonadota</taxon>
        <taxon>Alphaproteobacteria</taxon>
        <taxon>Hyphomicrobiales</taxon>
        <taxon>Phyllobacteriaceae</taxon>
        <taxon>Pseudaminobacter</taxon>
    </lineage>
</organism>
<keyword evidence="1" id="KW-0808">Transferase</keyword>
<dbReference type="Gene3D" id="3.40.50.2000">
    <property type="entry name" value="Glycogen Phosphorylase B"/>
    <property type="match status" value="1"/>
</dbReference>
<proteinExistence type="predicted"/>
<dbReference type="OrthoDB" id="3318784at2"/>
<evidence type="ECO:0000313" key="1">
    <source>
        <dbReference type="EMBL" id="PWJ84244.1"/>
    </source>
</evidence>
<sequence>MEDRLRIFQGVTGQAGQPGAFAAGLRALGYSAKAVSIEEHKFGYKSDVPINVPTYHLAGIFGAIGDLVHEFDVFHFHARSFASIWPSQGYPSLIDLLMLKAEGKKVFFHFRGSEIRLASEFREKNPFHYVDDPVAGVLFDKMPDAAKRRSLDFIRAVADGIFVTDPELQTYVPEATIVPRVLHEDDWPFIGIRKKRVPIVVHAPSRRAVKGTESLIRAVDRLRSRGVQIDFRLVEGLSHQEASRIYQEADIVVDQLRIGWYGVLATEAMALGKPVIAYIRDDIWKTCGHELPVLNANPTNIESVLEGAVSDWGLLQEASLKARDYFLKTHGSSAVCTKLAAIYETTPKKKINWVAVGEFLDSQKLKVSSARPKRSHAMRIIRYVNIENFRRLRDVARNRGSMSALKMVADKVLQR</sequence>
<evidence type="ECO:0000313" key="2">
    <source>
        <dbReference type="Proteomes" id="UP000245396"/>
    </source>
</evidence>
<accession>A0A316CPY6</accession>
<dbReference type="AlphaFoldDB" id="A0A316CPY6"/>
<reference evidence="1 2" key="1">
    <citation type="submission" date="2018-05" db="EMBL/GenBank/DDBJ databases">
        <title>Genomic Encyclopedia of Type Strains, Phase IV (KMG-IV): sequencing the most valuable type-strain genomes for metagenomic binning, comparative biology and taxonomic classification.</title>
        <authorList>
            <person name="Goeker M."/>
        </authorList>
    </citation>
    <scope>NUCLEOTIDE SEQUENCE [LARGE SCALE GENOMIC DNA]</scope>
    <source>
        <strain evidence="1 2">DSM 6986</strain>
    </source>
</reference>
<keyword evidence="2" id="KW-1185">Reference proteome</keyword>
<gene>
    <name evidence="1" type="ORF">C7441_106160</name>
</gene>
<comment type="caution">
    <text evidence="1">The sequence shown here is derived from an EMBL/GenBank/DDBJ whole genome shotgun (WGS) entry which is preliminary data.</text>
</comment>
<protein>
    <submittedName>
        <fullName evidence="1">Glycosyltransferase involved in cell wall biosynthesis</fullName>
    </submittedName>
</protein>
<dbReference type="GO" id="GO:0016740">
    <property type="term" value="F:transferase activity"/>
    <property type="evidence" value="ECO:0007669"/>
    <property type="project" value="UniProtKB-KW"/>
</dbReference>